<dbReference type="EMBL" id="BMHA01000002">
    <property type="protein sequence ID" value="GGI04240.1"/>
    <property type="molecule type" value="Genomic_DNA"/>
</dbReference>
<dbReference type="Pfam" id="PF00696">
    <property type="entry name" value="AA_kinase"/>
    <property type="match status" value="1"/>
</dbReference>
<dbReference type="NCBIfam" id="NF009007">
    <property type="entry name" value="PRK12352.1"/>
    <property type="match status" value="1"/>
</dbReference>
<reference evidence="8" key="1">
    <citation type="journal article" date="2014" name="Int. J. Syst. Evol. Microbiol.">
        <title>Complete genome sequence of Corynebacterium casei LMG S-19264T (=DSM 44701T), isolated from a smear-ripened cheese.</title>
        <authorList>
            <consortium name="US DOE Joint Genome Institute (JGI-PGF)"/>
            <person name="Walter F."/>
            <person name="Albersmeier A."/>
            <person name="Kalinowski J."/>
            <person name="Ruckert C."/>
        </authorList>
    </citation>
    <scope>NUCLEOTIDE SEQUENCE</scope>
    <source>
        <strain evidence="8">CGMCC 1.14988</strain>
    </source>
</reference>
<comment type="catalytic activity">
    <reaction evidence="5">
        <text>hydrogencarbonate + NH4(+) + ATP = carbamoyl phosphate + ADP + H2O + H(+)</text>
        <dbReference type="Rhea" id="RHEA:10152"/>
        <dbReference type="ChEBI" id="CHEBI:15377"/>
        <dbReference type="ChEBI" id="CHEBI:15378"/>
        <dbReference type="ChEBI" id="CHEBI:17544"/>
        <dbReference type="ChEBI" id="CHEBI:28938"/>
        <dbReference type="ChEBI" id="CHEBI:30616"/>
        <dbReference type="ChEBI" id="CHEBI:58228"/>
        <dbReference type="ChEBI" id="CHEBI:456216"/>
        <dbReference type="EC" id="2.7.2.2"/>
    </reaction>
</comment>
<proteinExistence type="inferred from homology"/>
<dbReference type="AlphaFoldDB" id="A0A8J3EWR5"/>
<dbReference type="InterPro" id="IPR001048">
    <property type="entry name" value="Asp/Glu/Uridylate_kinase"/>
</dbReference>
<dbReference type="FunFam" id="3.40.1160.10:FF:000007">
    <property type="entry name" value="Carbamate kinase"/>
    <property type="match status" value="1"/>
</dbReference>
<comment type="caution">
    <text evidence="8">The sequence shown here is derived from an EMBL/GenBank/DDBJ whole genome shotgun (WGS) entry which is preliminary data.</text>
</comment>
<reference evidence="8" key="2">
    <citation type="submission" date="2020-09" db="EMBL/GenBank/DDBJ databases">
        <authorList>
            <person name="Sun Q."/>
            <person name="Zhou Y."/>
        </authorList>
    </citation>
    <scope>NUCLEOTIDE SEQUENCE</scope>
    <source>
        <strain evidence="8">CGMCC 1.14988</strain>
    </source>
</reference>
<evidence type="ECO:0000256" key="4">
    <source>
        <dbReference type="ARBA" id="ARBA00022777"/>
    </source>
</evidence>
<dbReference type="Proteomes" id="UP000650511">
    <property type="component" value="Unassembled WGS sequence"/>
</dbReference>
<dbReference type="InterPro" id="IPR036393">
    <property type="entry name" value="AceGlu_kinase-like_sf"/>
</dbReference>
<dbReference type="GO" id="GO:0019546">
    <property type="term" value="P:L-arginine deiminase pathway"/>
    <property type="evidence" value="ECO:0007669"/>
    <property type="project" value="TreeGrafter"/>
</dbReference>
<dbReference type="GO" id="GO:0005829">
    <property type="term" value="C:cytosol"/>
    <property type="evidence" value="ECO:0007669"/>
    <property type="project" value="TreeGrafter"/>
</dbReference>
<evidence type="ECO:0000259" key="7">
    <source>
        <dbReference type="Pfam" id="PF00696"/>
    </source>
</evidence>
<dbReference type="PRINTS" id="PR01469">
    <property type="entry name" value="CARBMTKINASE"/>
</dbReference>
<dbReference type="PANTHER" id="PTHR30409">
    <property type="entry name" value="CARBAMATE KINASE"/>
    <property type="match status" value="1"/>
</dbReference>
<dbReference type="Gene3D" id="3.40.1160.10">
    <property type="entry name" value="Acetylglutamate kinase-like"/>
    <property type="match status" value="1"/>
</dbReference>
<keyword evidence="9" id="KW-1185">Reference proteome</keyword>
<dbReference type="PIRSF" id="PIRSF000723">
    <property type="entry name" value="Carbamate_kin"/>
    <property type="match status" value="1"/>
</dbReference>
<keyword evidence="4 6" id="KW-0418">Kinase</keyword>
<evidence type="ECO:0000256" key="6">
    <source>
        <dbReference type="PIRNR" id="PIRNR000723"/>
    </source>
</evidence>
<dbReference type="PANTHER" id="PTHR30409:SF1">
    <property type="entry name" value="CARBAMATE KINASE-RELATED"/>
    <property type="match status" value="1"/>
</dbReference>
<evidence type="ECO:0000256" key="1">
    <source>
        <dbReference type="ARBA" id="ARBA00011066"/>
    </source>
</evidence>
<sequence length="309" mass="32437">MLAFGGNAIAPQGAGTAAEQTERLWATMRQVAELVTEGRSALVLTHGNGPQVGNVLIKNELARDVVPPVPLDWCVAQTQATIGFTIADTLTHELDRRGIAQPVVPVVSRVLVDADDPGFQAPSKPIGPWLEDGDEVARREGEGLRFLADPDRGWRRLVPSPQPRRSVDRAAVELLLDDGAIVVANGGGGIPVVDDGEGPLHGIEAVIDKDLAGALLAEEIDADTFVILTDVPGVAVDFGTPRQRWLETVTVTELRAHADDGQFGAGSMGPKVAAACAFVERTGQRAAIGALEHIVAVVHGRAGTQVVPA</sequence>
<evidence type="ECO:0000313" key="8">
    <source>
        <dbReference type="EMBL" id="GGI04240.1"/>
    </source>
</evidence>
<evidence type="ECO:0000256" key="5">
    <source>
        <dbReference type="ARBA" id="ARBA00048467"/>
    </source>
</evidence>
<evidence type="ECO:0000256" key="2">
    <source>
        <dbReference type="ARBA" id="ARBA00013070"/>
    </source>
</evidence>
<gene>
    <name evidence="8" type="ORF">GCM10011354_08120</name>
</gene>
<evidence type="ECO:0000313" key="9">
    <source>
        <dbReference type="Proteomes" id="UP000650511"/>
    </source>
</evidence>
<comment type="similarity">
    <text evidence="1 6">Belongs to the carbamate kinase family.</text>
</comment>
<protein>
    <recommendedName>
        <fullName evidence="2 6">Carbamate kinase</fullName>
    </recommendedName>
</protein>
<organism evidence="8 9">
    <name type="scientific">Egicoccus halophilus</name>
    <dbReference type="NCBI Taxonomy" id="1670830"/>
    <lineage>
        <taxon>Bacteria</taxon>
        <taxon>Bacillati</taxon>
        <taxon>Actinomycetota</taxon>
        <taxon>Nitriliruptoria</taxon>
        <taxon>Egicoccales</taxon>
        <taxon>Egicoccaceae</taxon>
        <taxon>Egicoccus</taxon>
    </lineage>
</organism>
<dbReference type="RefSeq" id="WP_205745314.1">
    <property type="nucleotide sequence ID" value="NZ_BMHA01000002.1"/>
</dbReference>
<evidence type="ECO:0000256" key="3">
    <source>
        <dbReference type="ARBA" id="ARBA00022679"/>
    </source>
</evidence>
<dbReference type="InterPro" id="IPR003964">
    <property type="entry name" value="Carb_kinase"/>
</dbReference>
<feature type="domain" description="Aspartate/glutamate/uridylate kinase" evidence="7">
    <location>
        <begin position="3"/>
        <end position="288"/>
    </location>
</feature>
<dbReference type="CDD" id="cd04235">
    <property type="entry name" value="AAK_CK"/>
    <property type="match status" value="1"/>
</dbReference>
<dbReference type="GO" id="GO:0008804">
    <property type="term" value="F:carbamate kinase activity"/>
    <property type="evidence" value="ECO:0007669"/>
    <property type="project" value="UniProtKB-EC"/>
</dbReference>
<accession>A0A8J3EWR5</accession>
<name>A0A8J3EWR5_9ACTN</name>
<dbReference type="SUPFAM" id="SSF53633">
    <property type="entry name" value="Carbamate kinase-like"/>
    <property type="match status" value="1"/>
</dbReference>
<keyword evidence="3 6" id="KW-0808">Transferase</keyword>